<dbReference type="RefSeq" id="WP_378137338.1">
    <property type="nucleotide sequence ID" value="NZ_JBHSMI010000032.1"/>
</dbReference>
<evidence type="ECO:0008006" key="3">
    <source>
        <dbReference type="Google" id="ProtNLM"/>
    </source>
</evidence>
<evidence type="ECO:0000313" key="1">
    <source>
        <dbReference type="EMBL" id="MFC5405761.1"/>
    </source>
</evidence>
<reference evidence="2" key="1">
    <citation type="journal article" date="2019" name="Int. J. Syst. Evol. Microbiol.">
        <title>The Global Catalogue of Microorganisms (GCM) 10K type strain sequencing project: providing services to taxonomists for standard genome sequencing and annotation.</title>
        <authorList>
            <consortium name="The Broad Institute Genomics Platform"/>
            <consortium name="The Broad Institute Genome Sequencing Center for Infectious Disease"/>
            <person name="Wu L."/>
            <person name="Ma J."/>
        </authorList>
    </citation>
    <scope>NUCLEOTIDE SEQUENCE [LARGE SCALE GENOMIC DNA]</scope>
    <source>
        <strain evidence="2">CGMCC 1.18575</strain>
    </source>
</reference>
<dbReference type="EMBL" id="JBHSMI010000032">
    <property type="protein sequence ID" value="MFC5405761.1"/>
    <property type="molecule type" value="Genomic_DNA"/>
</dbReference>
<dbReference type="Proteomes" id="UP001596113">
    <property type="component" value="Unassembled WGS sequence"/>
</dbReference>
<name>A0ABW0HWY9_9BACL</name>
<organism evidence="1 2">
    <name type="scientific">Cohnella soli</name>
    <dbReference type="NCBI Taxonomy" id="425005"/>
    <lineage>
        <taxon>Bacteria</taxon>
        <taxon>Bacillati</taxon>
        <taxon>Bacillota</taxon>
        <taxon>Bacilli</taxon>
        <taxon>Bacillales</taxon>
        <taxon>Paenibacillaceae</taxon>
        <taxon>Cohnella</taxon>
    </lineage>
</organism>
<keyword evidence="2" id="KW-1185">Reference proteome</keyword>
<comment type="caution">
    <text evidence="1">The sequence shown here is derived from an EMBL/GenBank/DDBJ whole genome shotgun (WGS) entry which is preliminary data.</text>
</comment>
<gene>
    <name evidence="1" type="ORF">ACFPOF_23700</name>
</gene>
<sequence length="146" mass="16189">MKFRMIIFILAIVTVLTGCTNEVESKVTPDTGTVTLDGVTQALEVQGLKLQQIHPKGGTSPFEKLNDVTAVTFAVDSSVVSNVNVYIYVFKSEEARIEGHKDLDEILADAKILIEPRVYENRNVMVVHFGEKTDYEAIIESTIKSL</sequence>
<evidence type="ECO:0000313" key="2">
    <source>
        <dbReference type="Proteomes" id="UP001596113"/>
    </source>
</evidence>
<accession>A0ABW0HWY9</accession>
<protein>
    <recommendedName>
        <fullName evidence="3">DUF4358 domain-containing protein</fullName>
    </recommendedName>
</protein>
<proteinExistence type="predicted"/>
<dbReference type="PROSITE" id="PS51257">
    <property type="entry name" value="PROKAR_LIPOPROTEIN"/>
    <property type="match status" value="1"/>
</dbReference>